<evidence type="ECO:0000256" key="2">
    <source>
        <dbReference type="ARBA" id="ARBA00009298"/>
    </source>
</evidence>
<organism evidence="9 10">
    <name type="scientific">Candidatus Taylorbacteria bacterium RIFCSPHIGHO2_02_FULL_45_35</name>
    <dbReference type="NCBI Taxonomy" id="1802311"/>
    <lineage>
        <taxon>Bacteria</taxon>
        <taxon>Candidatus Tayloriibacteriota</taxon>
    </lineage>
</organism>
<evidence type="ECO:0000256" key="3">
    <source>
        <dbReference type="ARBA" id="ARBA00022475"/>
    </source>
</evidence>
<feature type="transmembrane region" description="Helical" evidence="7">
    <location>
        <begin position="86"/>
        <end position="104"/>
    </location>
</feature>
<accession>A0A1G2MUW1</accession>
<dbReference type="Proteomes" id="UP000177943">
    <property type="component" value="Unassembled WGS sequence"/>
</dbReference>
<reference evidence="9 10" key="1">
    <citation type="journal article" date="2016" name="Nat. Commun.">
        <title>Thousands of microbial genomes shed light on interconnected biogeochemical processes in an aquifer system.</title>
        <authorList>
            <person name="Anantharaman K."/>
            <person name="Brown C.T."/>
            <person name="Hug L.A."/>
            <person name="Sharon I."/>
            <person name="Castelle C.J."/>
            <person name="Probst A.J."/>
            <person name="Thomas B.C."/>
            <person name="Singh A."/>
            <person name="Wilkins M.J."/>
            <person name="Karaoz U."/>
            <person name="Brodie E.L."/>
            <person name="Williams K.H."/>
            <person name="Hubbard S.S."/>
            <person name="Banfield J.F."/>
        </authorList>
    </citation>
    <scope>NUCLEOTIDE SEQUENCE [LARGE SCALE GENOMIC DNA]</scope>
</reference>
<dbReference type="PANTHER" id="PTHR33778">
    <property type="entry name" value="PROTEIN MGTC"/>
    <property type="match status" value="1"/>
</dbReference>
<evidence type="ECO:0000256" key="1">
    <source>
        <dbReference type="ARBA" id="ARBA00004651"/>
    </source>
</evidence>
<comment type="subcellular location">
    <subcellularLocation>
        <location evidence="1">Cell membrane</location>
        <topology evidence="1">Multi-pass membrane protein</topology>
    </subcellularLocation>
</comment>
<dbReference type="InterPro" id="IPR049177">
    <property type="entry name" value="MgtC_SapB_SrpB_YhiD_N"/>
</dbReference>
<protein>
    <recommendedName>
        <fullName evidence="8">MgtC/SapB/SrpB/YhiD N-terminal domain-containing protein</fullName>
    </recommendedName>
</protein>
<comment type="caution">
    <text evidence="9">The sequence shown here is derived from an EMBL/GenBank/DDBJ whole genome shotgun (WGS) entry which is preliminary data.</text>
</comment>
<gene>
    <name evidence="9" type="ORF">A3D56_04160</name>
</gene>
<dbReference type="GO" id="GO:0005886">
    <property type="term" value="C:plasma membrane"/>
    <property type="evidence" value="ECO:0007669"/>
    <property type="project" value="UniProtKB-SubCell"/>
</dbReference>
<name>A0A1G2MUW1_9BACT</name>
<feature type="transmembrane region" description="Helical" evidence="7">
    <location>
        <begin position="110"/>
        <end position="130"/>
    </location>
</feature>
<dbReference type="Pfam" id="PF02308">
    <property type="entry name" value="MgtC"/>
    <property type="match status" value="1"/>
</dbReference>
<evidence type="ECO:0000256" key="6">
    <source>
        <dbReference type="ARBA" id="ARBA00023136"/>
    </source>
</evidence>
<dbReference type="InterPro" id="IPR003416">
    <property type="entry name" value="MgtC/SapB/SrpB/YhiD_fam"/>
</dbReference>
<evidence type="ECO:0000256" key="5">
    <source>
        <dbReference type="ARBA" id="ARBA00022989"/>
    </source>
</evidence>
<sequence length="146" mass="15347">MLYEIIVVFRVCIAAVLGFIVGAERKRKKYGASGRTYSLVAIGAAGAVATLAPYFPNGEATIIGGVLTSIGFLGAGLIIKQNTEGASGLTTAASLWATAVMGVMVGSGHYFSAAALSILVFLVLSINRFWPFRYETKEPLDKGLPK</sequence>
<evidence type="ECO:0000259" key="8">
    <source>
        <dbReference type="Pfam" id="PF02308"/>
    </source>
</evidence>
<evidence type="ECO:0000313" key="10">
    <source>
        <dbReference type="Proteomes" id="UP000177943"/>
    </source>
</evidence>
<proteinExistence type="inferred from homology"/>
<keyword evidence="6 7" id="KW-0472">Membrane</keyword>
<feature type="domain" description="MgtC/SapB/SrpB/YhiD N-terminal" evidence="8">
    <location>
        <begin position="12"/>
        <end position="128"/>
    </location>
</feature>
<feature type="transmembrane region" description="Helical" evidence="7">
    <location>
        <begin position="61"/>
        <end position="79"/>
    </location>
</feature>
<keyword evidence="5 7" id="KW-1133">Transmembrane helix</keyword>
<feature type="transmembrane region" description="Helical" evidence="7">
    <location>
        <begin position="6"/>
        <end position="24"/>
    </location>
</feature>
<dbReference type="PANTHER" id="PTHR33778:SF1">
    <property type="entry name" value="MAGNESIUM TRANSPORTER YHID-RELATED"/>
    <property type="match status" value="1"/>
</dbReference>
<evidence type="ECO:0000256" key="4">
    <source>
        <dbReference type="ARBA" id="ARBA00022692"/>
    </source>
</evidence>
<comment type="similarity">
    <text evidence="2">Belongs to the MgtC/SapB family.</text>
</comment>
<dbReference type="PRINTS" id="PR01837">
    <property type="entry name" value="MGTCSAPBPROT"/>
</dbReference>
<evidence type="ECO:0000256" key="7">
    <source>
        <dbReference type="SAM" id="Phobius"/>
    </source>
</evidence>
<keyword evidence="3" id="KW-1003">Cell membrane</keyword>
<keyword evidence="4 7" id="KW-0812">Transmembrane</keyword>
<feature type="transmembrane region" description="Helical" evidence="7">
    <location>
        <begin position="36"/>
        <end position="55"/>
    </location>
</feature>
<evidence type="ECO:0000313" key="9">
    <source>
        <dbReference type="EMBL" id="OHA27648.1"/>
    </source>
</evidence>
<dbReference type="EMBL" id="MHRP01000008">
    <property type="protein sequence ID" value="OHA27648.1"/>
    <property type="molecule type" value="Genomic_DNA"/>
</dbReference>
<dbReference type="AlphaFoldDB" id="A0A1G2MUW1"/>